<evidence type="ECO:0000256" key="1">
    <source>
        <dbReference type="SAM" id="SignalP"/>
    </source>
</evidence>
<keyword evidence="1" id="KW-0732">Signal</keyword>
<dbReference type="Proteomes" id="UP000085678">
    <property type="component" value="Unplaced"/>
</dbReference>
<sequence length="213" mass="24217">MTAAVVTVIVVLCLWYEADAKFFNRPRCQWEYHMDKTYTPPRKKPLCCREVGNCICTSPDLFAFPADRSFPRCRSGQDEKVEAVQHCEKMWAGNGFCCLKTKDCECLKDVRMICGVPAEARLKPESKPVDSGQTTTPSGEVEVLGVRNIIPPFLPDGVPRIFKERAQSCGISIIMYGNKTGYCCQKHAFCECQKTRTGRMAICNEYLYFYFKL</sequence>
<dbReference type="KEGG" id="lak:106159335"/>
<feature type="signal peptide" evidence="1">
    <location>
        <begin position="1"/>
        <end position="20"/>
    </location>
</feature>
<evidence type="ECO:0000313" key="2">
    <source>
        <dbReference type="Proteomes" id="UP000085678"/>
    </source>
</evidence>
<evidence type="ECO:0000313" key="3">
    <source>
        <dbReference type="RefSeq" id="XP_013391051.1"/>
    </source>
</evidence>
<accession>A0A1S3HZQ4</accession>
<dbReference type="GeneID" id="106159335"/>
<feature type="chain" id="PRO_5010248137" evidence="1">
    <location>
        <begin position="21"/>
        <end position="213"/>
    </location>
</feature>
<name>A0A1S3HZQ4_LINAN</name>
<proteinExistence type="predicted"/>
<gene>
    <name evidence="3" type="primary">LOC106159335</name>
</gene>
<dbReference type="AlphaFoldDB" id="A0A1S3HZQ4"/>
<dbReference type="RefSeq" id="XP_013391051.1">
    <property type="nucleotide sequence ID" value="XM_013535597.1"/>
</dbReference>
<keyword evidence="2" id="KW-1185">Reference proteome</keyword>
<organism evidence="2 3">
    <name type="scientific">Lingula anatina</name>
    <name type="common">Brachiopod</name>
    <name type="synonym">Lingula unguis</name>
    <dbReference type="NCBI Taxonomy" id="7574"/>
    <lineage>
        <taxon>Eukaryota</taxon>
        <taxon>Metazoa</taxon>
        <taxon>Spiralia</taxon>
        <taxon>Lophotrochozoa</taxon>
        <taxon>Brachiopoda</taxon>
        <taxon>Linguliformea</taxon>
        <taxon>Lingulata</taxon>
        <taxon>Lingulida</taxon>
        <taxon>Linguloidea</taxon>
        <taxon>Lingulidae</taxon>
        <taxon>Lingula</taxon>
    </lineage>
</organism>
<dbReference type="InParanoid" id="A0A1S3HZQ4"/>
<reference evidence="3" key="1">
    <citation type="submission" date="2025-08" db="UniProtKB">
        <authorList>
            <consortium name="RefSeq"/>
        </authorList>
    </citation>
    <scope>IDENTIFICATION</scope>
    <source>
        <tissue evidence="3">Gonads</tissue>
    </source>
</reference>
<protein>
    <submittedName>
        <fullName evidence="3">Uncharacterized protein LOC106159335</fullName>
    </submittedName>
</protein>